<dbReference type="EMBL" id="QRST01000028">
    <property type="protein sequence ID" value="RGQ03022.1"/>
    <property type="molecule type" value="Genomic_DNA"/>
</dbReference>
<organism evidence="4 5">
    <name type="scientific">Megamonas rupellensis</name>
    <dbReference type="NCBI Taxonomy" id="491921"/>
    <lineage>
        <taxon>Bacteria</taxon>
        <taxon>Bacillati</taxon>
        <taxon>Bacillota</taxon>
        <taxon>Negativicutes</taxon>
        <taxon>Selenomonadales</taxon>
        <taxon>Selenomonadaceae</taxon>
        <taxon>Megamonas</taxon>
    </lineage>
</organism>
<dbReference type="AlphaFoldDB" id="A0A411ZJN4"/>
<comment type="caution">
    <text evidence="4">The sequence shown here is derived from an EMBL/GenBank/DDBJ whole genome shotgun (WGS) entry which is preliminary data.</text>
</comment>
<dbReference type="GO" id="GO:0000166">
    <property type="term" value="F:nucleotide binding"/>
    <property type="evidence" value="ECO:0007669"/>
    <property type="project" value="UniProtKB-KW"/>
</dbReference>
<dbReference type="Pfam" id="PF22335">
    <property type="entry name" value="Cas10-Cmr2_palm2"/>
    <property type="match status" value="1"/>
</dbReference>
<evidence type="ECO:0000256" key="1">
    <source>
        <dbReference type="ARBA" id="ARBA00022741"/>
    </source>
</evidence>
<dbReference type="InterPro" id="IPR054767">
    <property type="entry name" value="Cas10-Cmr2_palm2"/>
</dbReference>
<dbReference type="GO" id="GO:0051607">
    <property type="term" value="P:defense response to virus"/>
    <property type="evidence" value="ECO:0007669"/>
    <property type="project" value="UniProtKB-KW"/>
</dbReference>
<evidence type="ECO:0000256" key="2">
    <source>
        <dbReference type="ARBA" id="ARBA00023118"/>
    </source>
</evidence>
<gene>
    <name evidence="4" type="ORF">DWZ11_10405</name>
</gene>
<dbReference type="InterPro" id="IPR043128">
    <property type="entry name" value="Rev_trsase/Diguanyl_cyclase"/>
</dbReference>
<evidence type="ECO:0000259" key="3">
    <source>
        <dbReference type="Pfam" id="PF22335"/>
    </source>
</evidence>
<feature type="domain" description="Cas10/Cmr2 second palm" evidence="3">
    <location>
        <begin position="242"/>
        <end position="412"/>
    </location>
</feature>
<dbReference type="RefSeq" id="WP_117977045.1">
    <property type="nucleotide sequence ID" value="NZ_QRST01000028.1"/>
</dbReference>
<protein>
    <recommendedName>
        <fullName evidence="3">Cas10/Cmr2 second palm domain-containing protein</fullName>
    </recommendedName>
</protein>
<proteinExistence type="predicted"/>
<sequence length="551" mass="63064">MLNSVGAILLDTRSIQKYVFSCNRLKTNIGASYLVDSIFSDLMVNKILPSFNLKMPEFSWNEVKNIQMLEDDSIECEVAYIGGGNMIILVRKQDTDTIELCKQIVGSWTKEILIKAPGLKTGAAIGELNIDNEHFQKSLGLLYKQLKDNQNIILPQVDVPYVGFTLECDYSGKTAEYLKGRVKNNIIYEFDNRMVSAEIVAKSSAYNVVAENLKEEYKDILKNKYDFVSKFDNLGYKDGESYVSIIHIDGNNMGIKFASCTNMQERKTLSLRTAEIVKKGFRELLKSVIDDIEENRYSKSLDINKIKNKYLPIRPIIIGGDDVTFVCAGRLGMEYAKRFIQIVSKEYLLDEVQYINVQNYIKKIFNNTSMRINSNMSCCGGVAIVPAKYPFYRAYELAEQLCGSAKKKSRQNDESFVDFAILHGDMSPTLEQLCIQQYEAPEGYLHYGPYCVTQEQKDKSNISDLFSLIEKIKSVPNNKIKDLRNVLNEDNHSIVRFLENCPEVENILKSELQKENVVANDFWQYMTNEKMLKTRYVDAIELIDFSLNSRL</sequence>
<accession>A0A411ZJN4</accession>
<reference evidence="4 5" key="1">
    <citation type="submission" date="2018-08" db="EMBL/GenBank/DDBJ databases">
        <title>A genome reference for cultivated species of the human gut microbiota.</title>
        <authorList>
            <person name="Zou Y."/>
            <person name="Xue W."/>
            <person name="Luo G."/>
        </authorList>
    </citation>
    <scope>NUCLEOTIDE SEQUENCE [LARGE SCALE GENOMIC DNA]</scope>
    <source>
        <strain evidence="4 5">AF29-2</strain>
    </source>
</reference>
<evidence type="ECO:0000313" key="4">
    <source>
        <dbReference type="EMBL" id="RGQ03022.1"/>
    </source>
</evidence>
<keyword evidence="1" id="KW-0547">Nucleotide-binding</keyword>
<dbReference type="Gene3D" id="3.30.70.270">
    <property type="match status" value="1"/>
</dbReference>
<keyword evidence="2" id="KW-0051">Antiviral defense</keyword>
<evidence type="ECO:0000313" key="5">
    <source>
        <dbReference type="Proteomes" id="UP000284662"/>
    </source>
</evidence>
<dbReference type="Proteomes" id="UP000284662">
    <property type="component" value="Unassembled WGS sequence"/>
</dbReference>
<name>A0A411ZJN4_9FIRM</name>